<accession>A0A9N7YX57</accession>
<feature type="region of interest" description="Disordered" evidence="1">
    <location>
        <begin position="25"/>
        <end position="96"/>
    </location>
</feature>
<feature type="region of interest" description="Disordered" evidence="1">
    <location>
        <begin position="1"/>
        <end position="20"/>
    </location>
</feature>
<reference evidence="2" key="1">
    <citation type="submission" date="2020-03" db="EMBL/GenBank/DDBJ databases">
        <authorList>
            <person name="Weist P."/>
        </authorList>
    </citation>
    <scope>NUCLEOTIDE SEQUENCE</scope>
</reference>
<sequence>PGTAFPPPHPTPKGLHWATSPADVTAAKGAGRERVFDPSTSPWCCVPGMEDRSHRGQKEIKAAIGGRPSPAAQQRQFGDLPPEPQRDPRRQTESSSCKMLLLTLRSGLDFSREQNKDSEPPLGTGLIQGFQPSRGLKSAFKRIASMVGRLSVSQEPDHICRVHVPLPPLAQLINILEPCPCLVGEGGFVLSTRPPLSLCASNKLSSGSSEARNSAAFDEEKRAECAADVQAANLWLEILQGSIQASLIVCS</sequence>
<feature type="non-terminal residue" evidence="2">
    <location>
        <position position="251"/>
    </location>
</feature>
<feature type="compositionally biased region" description="Pro residues" evidence="1">
    <location>
        <begin position="1"/>
        <end position="11"/>
    </location>
</feature>
<evidence type="ECO:0000313" key="3">
    <source>
        <dbReference type="Proteomes" id="UP001153269"/>
    </source>
</evidence>
<name>A0A9N7YX57_PLEPL</name>
<dbReference type="EMBL" id="CADEAL010002691">
    <property type="protein sequence ID" value="CAB1441736.1"/>
    <property type="molecule type" value="Genomic_DNA"/>
</dbReference>
<protein>
    <submittedName>
        <fullName evidence="2">Uncharacterized protein</fullName>
    </submittedName>
</protein>
<feature type="compositionally biased region" description="Basic and acidic residues" evidence="1">
    <location>
        <begin position="49"/>
        <end position="61"/>
    </location>
</feature>
<keyword evidence="3" id="KW-1185">Reference proteome</keyword>
<gene>
    <name evidence="2" type="ORF">PLEPLA_LOCUS29483</name>
</gene>
<evidence type="ECO:0000256" key="1">
    <source>
        <dbReference type="SAM" id="MobiDB-lite"/>
    </source>
</evidence>
<evidence type="ECO:0000313" key="2">
    <source>
        <dbReference type="EMBL" id="CAB1441736.1"/>
    </source>
</evidence>
<dbReference type="Proteomes" id="UP001153269">
    <property type="component" value="Unassembled WGS sequence"/>
</dbReference>
<dbReference type="AlphaFoldDB" id="A0A9N7YX57"/>
<organism evidence="2 3">
    <name type="scientific">Pleuronectes platessa</name>
    <name type="common">European plaice</name>
    <dbReference type="NCBI Taxonomy" id="8262"/>
    <lineage>
        <taxon>Eukaryota</taxon>
        <taxon>Metazoa</taxon>
        <taxon>Chordata</taxon>
        <taxon>Craniata</taxon>
        <taxon>Vertebrata</taxon>
        <taxon>Euteleostomi</taxon>
        <taxon>Actinopterygii</taxon>
        <taxon>Neopterygii</taxon>
        <taxon>Teleostei</taxon>
        <taxon>Neoteleostei</taxon>
        <taxon>Acanthomorphata</taxon>
        <taxon>Carangaria</taxon>
        <taxon>Pleuronectiformes</taxon>
        <taxon>Pleuronectoidei</taxon>
        <taxon>Pleuronectidae</taxon>
        <taxon>Pleuronectes</taxon>
    </lineage>
</organism>
<proteinExistence type="predicted"/>
<comment type="caution">
    <text evidence="2">The sequence shown here is derived from an EMBL/GenBank/DDBJ whole genome shotgun (WGS) entry which is preliminary data.</text>
</comment>